<evidence type="ECO:0000259" key="1">
    <source>
        <dbReference type="PROSITE" id="PS51819"/>
    </source>
</evidence>
<protein>
    <submittedName>
        <fullName evidence="2">Glyoxalase</fullName>
    </submittedName>
</protein>
<keyword evidence="3" id="KW-1185">Reference proteome</keyword>
<evidence type="ECO:0000313" key="2">
    <source>
        <dbReference type="EMBL" id="AYG04619.1"/>
    </source>
</evidence>
<reference evidence="2 3" key="1">
    <citation type="submission" date="2018-09" db="EMBL/GenBank/DDBJ databases">
        <title>Genome sequencing of strain 2DFW10M-5.</title>
        <authorList>
            <person name="Heo J."/>
            <person name="Kim S.-J."/>
            <person name="Kwon S.-W."/>
        </authorList>
    </citation>
    <scope>NUCLEOTIDE SEQUENCE [LARGE SCALE GENOMIC DNA]</scope>
    <source>
        <strain evidence="2 3">2DFW10M-5</strain>
    </source>
</reference>
<gene>
    <name evidence="2" type="ORF">D7I44_14535</name>
</gene>
<accession>A0A387BUC8</accession>
<dbReference type="InterPro" id="IPR004360">
    <property type="entry name" value="Glyas_Fos-R_dOase_dom"/>
</dbReference>
<dbReference type="KEGG" id="gry:D7I44_14535"/>
<dbReference type="PROSITE" id="PS51819">
    <property type="entry name" value="VOC"/>
    <property type="match status" value="1"/>
</dbReference>
<sequence>MSPLSHRSEHKGLGSYDRWFGDPGLARYYFDRPLSNGGIVTRLQRVVISVSDLDRAVSFYRDLLGLPGTVGDGKAILSGARNVELLLHERETVPSDLSVALSFGVGELETVCSAWLAAGGIVVDAPADQPWGERMAVVRDPDGHLVCLTADHA</sequence>
<dbReference type="Gene3D" id="3.10.180.10">
    <property type="entry name" value="2,3-Dihydroxybiphenyl 1,2-Dioxygenase, domain 1"/>
    <property type="match status" value="1"/>
</dbReference>
<dbReference type="OrthoDB" id="9798201at2"/>
<dbReference type="InterPro" id="IPR029068">
    <property type="entry name" value="Glyas_Bleomycin-R_OHBP_Dase"/>
</dbReference>
<feature type="domain" description="VOC" evidence="1">
    <location>
        <begin position="42"/>
        <end position="151"/>
    </location>
</feature>
<dbReference type="EMBL" id="CP032624">
    <property type="protein sequence ID" value="AYG04619.1"/>
    <property type="molecule type" value="Genomic_DNA"/>
</dbReference>
<evidence type="ECO:0000313" key="3">
    <source>
        <dbReference type="Proteomes" id="UP000275069"/>
    </source>
</evidence>
<dbReference type="SUPFAM" id="SSF54593">
    <property type="entry name" value="Glyoxalase/Bleomycin resistance protein/Dihydroxybiphenyl dioxygenase"/>
    <property type="match status" value="1"/>
</dbReference>
<proteinExistence type="predicted"/>
<dbReference type="InterPro" id="IPR037523">
    <property type="entry name" value="VOC_core"/>
</dbReference>
<dbReference type="Proteomes" id="UP000275069">
    <property type="component" value="Chromosome"/>
</dbReference>
<dbReference type="AlphaFoldDB" id="A0A387BUC8"/>
<organism evidence="2 3">
    <name type="scientific">Gryllotalpicola protaetiae</name>
    <dbReference type="NCBI Taxonomy" id="2419771"/>
    <lineage>
        <taxon>Bacteria</taxon>
        <taxon>Bacillati</taxon>
        <taxon>Actinomycetota</taxon>
        <taxon>Actinomycetes</taxon>
        <taxon>Micrococcales</taxon>
        <taxon>Microbacteriaceae</taxon>
        <taxon>Gryllotalpicola</taxon>
    </lineage>
</organism>
<dbReference type="Pfam" id="PF00903">
    <property type="entry name" value="Glyoxalase"/>
    <property type="match status" value="1"/>
</dbReference>
<name>A0A387BUC8_9MICO</name>